<evidence type="ECO:0000313" key="5">
    <source>
        <dbReference type="Proteomes" id="UP000776651"/>
    </source>
</evidence>
<dbReference type="EC" id="2.4.-.-" evidence="4"/>
<dbReference type="RefSeq" id="WP_221598209.1">
    <property type="nucleotide sequence ID" value="NZ_JAIGNQ010000003.1"/>
</dbReference>
<feature type="domain" description="Glycosyltransferase subfamily 4-like N-terminal" evidence="3">
    <location>
        <begin position="12"/>
        <end position="174"/>
    </location>
</feature>
<organism evidence="4 5">
    <name type="scientific">Qipengyuania pacifica</name>
    <dbReference type="NCBI Taxonomy" id="2860199"/>
    <lineage>
        <taxon>Bacteria</taxon>
        <taxon>Pseudomonadati</taxon>
        <taxon>Pseudomonadota</taxon>
        <taxon>Alphaproteobacteria</taxon>
        <taxon>Sphingomonadales</taxon>
        <taxon>Erythrobacteraceae</taxon>
        <taxon>Qipengyuania</taxon>
    </lineage>
</organism>
<protein>
    <submittedName>
        <fullName evidence="4">Glycosyltransferase</fullName>
        <ecNumber evidence="4">2.4.-.-</ecNumber>
    </submittedName>
</protein>
<gene>
    <name evidence="4" type="ORF">K3177_10370</name>
</gene>
<evidence type="ECO:0000256" key="2">
    <source>
        <dbReference type="ARBA" id="ARBA00022679"/>
    </source>
</evidence>
<keyword evidence="5" id="KW-1185">Reference proteome</keyword>
<dbReference type="SUPFAM" id="SSF53756">
    <property type="entry name" value="UDP-Glycosyltransferase/glycogen phosphorylase"/>
    <property type="match status" value="1"/>
</dbReference>
<keyword evidence="2 4" id="KW-0808">Transferase</keyword>
<dbReference type="GO" id="GO:0016757">
    <property type="term" value="F:glycosyltransferase activity"/>
    <property type="evidence" value="ECO:0007669"/>
    <property type="project" value="UniProtKB-KW"/>
</dbReference>
<dbReference type="EMBL" id="JAIGNQ010000003">
    <property type="protein sequence ID" value="MBX7488917.1"/>
    <property type="molecule type" value="Genomic_DNA"/>
</dbReference>
<keyword evidence="1 4" id="KW-0328">Glycosyltransferase</keyword>
<dbReference type="PANTHER" id="PTHR12526">
    <property type="entry name" value="GLYCOSYLTRANSFERASE"/>
    <property type="match status" value="1"/>
</dbReference>
<sequence length="394" mass="42145">MKVLHVITGLNVGGAENMLAKLIEQGGADQPEVLSLLPPGPIAERITARGVSVHSLEMRRGMVGPKAMLHVRRLVDRIRPDLIHGWMYHGNLVASYARFGLGRRVPLVWNVRHSIPDLAKESFKTRAILRLGATISAGPEAIVYNAHVSRSQHQAVGYSSGRSVVIANGFDTARFAPNPSARDAARATFGFAPDVLRVACVARLHPMKDHARLVRAIGRVRNAGCEVHLVMVGHGLANPPRDLQQAIEANIPSDRITVCGARLDVADWLPGMDLLVVPSAWGEAFPNVIGEALACGVPVVATDVGDSARIVGAQGIVVPPNDSAALAQAILAFAARPAAERAAMGRAGRERVVRDYALEKIGAVYEELHASCLDMALYDDHSGEAAIAHHHNAR</sequence>
<dbReference type="Proteomes" id="UP000776651">
    <property type="component" value="Unassembled WGS sequence"/>
</dbReference>
<dbReference type="PANTHER" id="PTHR12526:SF510">
    <property type="entry name" value="D-INOSITOL 3-PHOSPHATE GLYCOSYLTRANSFERASE"/>
    <property type="match status" value="1"/>
</dbReference>
<dbReference type="Pfam" id="PF13692">
    <property type="entry name" value="Glyco_trans_1_4"/>
    <property type="match status" value="1"/>
</dbReference>
<evidence type="ECO:0000256" key="1">
    <source>
        <dbReference type="ARBA" id="ARBA00022676"/>
    </source>
</evidence>
<evidence type="ECO:0000313" key="4">
    <source>
        <dbReference type="EMBL" id="MBX7488917.1"/>
    </source>
</evidence>
<name>A0ABS7JFX1_9SPHN</name>
<accession>A0ABS7JFX1</accession>
<comment type="caution">
    <text evidence="4">The sequence shown here is derived from an EMBL/GenBank/DDBJ whole genome shotgun (WGS) entry which is preliminary data.</text>
</comment>
<proteinExistence type="predicted"/>
<evidence type="ECO:0000259" key="3">
    <source>
        <dbReference type="Pfam" id="PF13439"/>
    </source>
</evidence>
<reference evidence="4 5" key="1">
    <citation type="submission" date="2021-08" db="EMBL/GenBank/DDBJ databases">
        <title>Comparative Genomics Analysis of the Genus Qipengyuania Reveals Extensive Genetic Diversity and Metabolic Versatility, Including the Description of Fifteen Novel Species.</title>
        <authorList>
            <person name="Liu Y."/>
        </authorList>
    </citation>
    <scope>NUCLEOTIDE SEQUENCE [LARGE SCALE GENOMIC DNA]</scope>
    <source>
        <strain evidence="4 5">GH25</strain>
    </source>
</reference>
<dbReference type="InterPro" id="IPR028098">
    <property type="entry name" value="Glyco_trans_4-like_N"/>
</dbReference>
<dbReference type="Pfam" id="PF13439">
    <property type="entry name" value="Glyco_transf_4"/>
    <property type="match status" value="1"/>
</dbReference>
<dbReference type="Gene3D" id="3.40.50.2000">
    <property type="entry name" value="Glycogen Phosphorylase B"/>
    <property type="match status" value="2"/>
</dbReference>